<dbReference type="AlphaFoldDB" id="E4RRC7"/>
<evidence type="ECO:0008006" key="3">
    <source>
        <dbReference type="Google" id="ProtNLM"/>
    </source>
</evidence>
<dbReference type="STRING" id="649349.Lbys_2798"/>
<dbReference type="InterPro" id="IPR025921">
    <property type="entry name" value="HmuY"/>
</dbReference>
<sequence>MKKLILPLLVIGLSSCSDDKIERPDNFLNFKTNQVGLSGESSVVDLQLTQAHDEEIQIQINFLGNGVEYGKHFTTEPSGTGNALHLTIPKGNAGTSFKIIPIAGVLFKGTETIDFTLSTVSSPIIVGSTKNLKLTFSSIISEGSQMTLESKTSESNYTNNVYVDFSANTTHLSGRKDWNLGFTNDQNFRVILNHSLQTTAAATTQTDITKVSLADTATTPDIYISTARITDPNTTSLVDSWDGDLNKTVFAEVSATENKVYLVAFEGKNSPKTSWYKVKVERSGNGYKVQYAPIGDNNIKTVEIPKNQNTTLSYLSFDKGQVNNVEPTTWDIQYGYSTYDSGMKTPYWFQDFILLNYLGGAEAAEISNISYENYTETHIASTTFLKTRDAIGSKWRITTGANAGIVKDKFYIIKDPDGNYYKLRILSFGVGSGERGKPVIEYKLVKKG</sequence>
<dbReference type="HOGENOM" id="CLU_047103_0_0_10"/>
<dbReference type="RefSeq" id="WP_013409492.1">
    <property type="nucleotide sequence ID" value="NC_014655.1"/>
</dbReference>
<proteinExistence type="predicted"/>
<dbReference type="PROSITE" id="PS51257">
    <property type="entry name" value="PROKAR_LIPOPROTEIN"/>
    <property type="match status" value="1"/>
</dbReference>
<organism evidence="1 2">
    <name type="scientific">Leadbetterella byssophila (strain DSM 17132 / JCM 16389 / KACC 11308 / NBRC 106382 / 4M15)</name>
    <dbReference type="NCBI Taxonomy" id="649349"/>
    <lineage>
        <taxon>Bacteria</taxon>
        <taxon>Pseudomonadati</taxon>
        <taxon>Bacteroidota</taxon>
        <taxon>Cytophagia</taxon>
        <taxon>Cytophagales</taxon>
        <taxon>Leadbetterellaceae</taxon>
        <taxon>Leadbetterella</taxon>
    </lineage>
</organism>
<protein>
    <recommendedName>
        <fullName evidence="3">HmuY protein</fullName>
    </recommendedName>
</protein>
<reference key="1">
    <citation type="submission" date="2010-11" db="EMBL/GenBank/DDBJ databases">
        <title>The complete genome of Leadbetterella byssophila DSM 17132.</title>
        <authorList>
            <consortium name="US DOE Joint Genome Institute (JGI-PGF)"/>
            <person name="Lucas S."/>
            <person name="Copeland A."/>
            <person name="Lapidus A."/>
            <person name="Glavina del Rio T."/>
            <person name="Dalin E."/>
            <person name="Tice H."/>
            <person name="Bruce D."/>
            <person name="Goodwin L."/>
            <person name="Pitluck S."/>
            <person name="Kyrpides N."/>
            <person name="Mavromatis K."/>
            <person name="Ivanova N."/>
            <person name="Teshima H."/>
            <person name="Brettin T."/>
            <person name="Detter J.C."/>
            <person name="Han C."/>
            <person name="Tapia R."/>
            <person name="Land M."/>
            <person name="Hauser L."/>
            <person name="Markowitz V."/>
            <person name="Cheng J.-F."/>
            <person name="Hugenholtz P."/>
            <person name="Woyke T."/>
            <person name="Wu D."/>
            <person name="Tindall B."/>
            <person name="Pomrenke H.G."/>
            <person name="Brambilla E."/>
            <person name="Klenk H.-P."/>
            <person name="Eisen J.A."/>
        </authorList>
    </citation>
    <scope>NUCLEOTIDE SEQUENCE [LARGE SCALE GENOMIC DNA]</scope>
    <source>
        <strain>DSM 17132</strain>
    </source>
</reference>
<dbReference type="EMBL" id="CP002305">
    <property type="protein sequence ID" value="ADQ18460.1"/>
    <property type="molecule type" value="Genomic_DNA"/>
</dbReference>
<dbReference type="eggNOG" id="ENOG502Z833">
    <property type="taxonomic scope" value="Bacteria"/>
</dbReference>
<dbReference type="Proteomes" id="UP000007435">
    <property type="component" value="Chromosome"/>
</dbReference>
<keyword evidence="2" id="KW-1185">Reference proteome</keyword>
<gene>
    <name evidence="1" type="ordered locus">Lbys_2798</name>
</gene>
<dbReference type="KEGG" id="lby:Lbys_2798"/>
<accession>E4RRC7</accession>
<reference evidence="1 2" key="2">
    <citation type="journal article" date="2011" name="Stand. Genomic Sci.">
        <title>Complete genome sequence of Leadbetterella byssophila type strain (4M15).</title>
        <authorList>
            <person name="Abt B."/>
            <person name="Teshima H."/>
            <person name="Lucas S."/>
            <person name="Lapidus A."/>
            <person name="Del Rio T.G."/>
            <person name="Nolan M."/>
            <person name="Tice H."/>
            <person name="Cheng J.F."/>
            <person name="Pitluck S."/>
            <person name="Liolios K."/>
            <person name="Pagani I."/>
            <person name="Ivanova N."/>
            <person name="Mavromatis K."/>
            <person name="Pati A."/>
            <person name="Tapia R."/>
            <person name="Han C."/>
            <person name="Goodwin L."/>
            <person name="Chen A."/>
            <person name="Palaniappan K."/>
            <person name="Land M."/>
            <person name="Hauser L."/>
            <person name="Chang Y.J."/>
            <person name="Jeffries C.D."/>
            <person name="Rohde M."/>
            <person name="Goker M."/>
            <person name="Tindall B.J."/>
            <person name="Detter J.C."/>
            <person name="Woyke T."/>
            <person name="Bristow J."/>
            <person name="Eisen J.A."/>
            <person name="Markowitz V."/>
            <person name="Hugenholtz P."/>
            <person name="Klenk H.P."/>
            <person name="Kyrpides N.C."/>
        </authorList>
    </citation>
    <scope>NUCLEOTIDE SEQUENCE [LARGE SCALE GENOMIC DNA]</scope>
    <source>
        <strain evidence="2">DSM 17132 / JCM 16389 / KACC 11308 / NBRC 106382 / 4M15</strain>
    </source>
</reference>
<dbReference type="CDD" id="cd12105">
    <property type="entry name" value="HmuY"/>
    <property type="match status" value="1"/>
</dbReference>
<name>E4RRC7_LEAB4</name>
<evidence type="ECO:0000313" key="1">
    <source>
        <dbReference type="EMBL" id="ADQ18460.1"/>
    </source>
</evidence>
<evidence type="ECO:0000313" key="2">
    <source>
        <dbReference type="Proteomes" id="UP000007435"/>
    </source>
</evidence>
<dbReference type="Pfam" id="PF14064">
    <property type="entry name" value="HmuY"/>
    <property type="match status" value="1"/>
</dbReference>